<comment type="caution">
    <text evidence="1">The sequence shown here is derived from an EMBL/GenBank/DDBJ whole genome shotgun (WGS) entry which is preliminary data.</text>
</comment>
<evidence type="ECO:0000313" key="2">
    <source>
        <dbReference type="Proteomes" id="UP000659496"/>
    </source>
</evidence>
<dbReference type="PANTHER" id="PTHR43808:SF27">
    <property type="entry name" value="PROTEIN ROCB"/>
    <property type="match status" value="1"/>
</dbReference>
<reference evidence="1 2" key="1">
    <citation type="submission" date="2020-08" db="EMBL/GenBank/DDBJ databases">
        <title>A Genomic Blueprint of the Chicken Gut Microbiome.</title>
        <authorList>
            <person name="Gilroy R."/>
            <person name="Ravi A."/>
            <person name="Getino M."/>
            <person name="Pursley I."/>
            <person name="Horton D.L."/>
            <person name="Alikhan N.-F."/>
            <person name="Baker D."/>
            <person name="Gharbi K."/>
            <person name="Hall N."/>
            <person name="Watson M."/>
            <person name="Adriaenssens E.M."/>
            <person name="Foster-Nyarko E."/>
            <person name="Jarju S."/>
            <person name="Secka A."/>
            <person name="Antonio M."/>
            <person name="Oren A."/>
            <person name="Chaudhuri R."/>
            <person name="La Ragione R.M."/>
            <person name="Hildebrand F."/>
            <person name="Pallen M.J."/>
        </authorList>
    </citation>
    <scope>NUCLEOTIDE SEQUENCE [LARGE SCALE GENOMIC DNA]</scope>
    <source>
        <strain evidence="1 2">Sa3CUA8</strain>
    </source>
</reference>
<protein>
    <submittedName>
        <fullName evidence="1">M20/M25/M40 family metallo-hydrolase</fullName>
    </submittedName>
</protein>
<evidence type="ECO:0000313" key="1">
    <source>
        <dbReference type="EMBL" id="MBD7907632.1"/>
    </source>
</evidence>
<keyword evidence="2" id="KW-1185">Reference proteome</keyword>
<gene>
    <name evidence="1" type="ORF">H9659_04695</name>
</gene>
<dbReference type="InterPro" id="IPR050072">
    <property type="entry name" value="Peptidase_M20A"/>
</dbReference>
<accession>A0ABR8PHI6</accession>
<dbReference type="SUPFAM" id="SSF53187">
    <property type="entry name" value="Zn-dependent exopeptidases"/>
    <property type="match status" value="1"/>
</dbReference>
<organism evidence="1 2">
    <name type="scientific">Sporosarcina gallistercoris</name>
    <dbReference type="NCBI Taxonomy" id="2762245"/>
    <lineage>
        <taxon>Bacteria</taxon>
        <taxon>Bacillati</taxon>
        <taxon>Bacillota</taxon>
        <taxon>Bacilli</taxon>
        <taxon>Bacillales</taxon>
        <taxon>Caryophanaceae</taxon>
        <taxon>Sporosarcina</taxon>
    </lineage>
</organism>
<dbReference type="InterPro" id="IPR012166">
    <property type="entry name" value="Uncharacterised_RocB"/>
</dbReference>
<dbReference type="Pfam" id="PF01546">
    <property type="entry name" value="Peptidase_M20"/>
    <property type="match status" value="1"/>
</dbReference>
<dbReference type="Proteomes" id="UP000659496">
    <property type="component" value="Unassembled WGS sequence"/>
</dbReference>
<dbReference type="PIRSF" id="PIRSF010386">
    <property type="entry name" value="RocB"/>
    <property type="match status" value="1"/>
</dbReference>
<sequence>MANQHTGTELQWNTPETLRALLCELVNWESRTTTEGEKAFPHRLAERLKSVPYFEAHPEQLELHDAGLGRNSVTALYKNDEAQDTIVLISHFDTVWTEEYGALEPFAFHPEELTVKLHEYKEELPDEALADLESGEYLFGRGTMDMKMGLALHMSLIEKASAEQWPVNLVLLAVPDEEVSSAGMRTAVKSLVRMKQEHDLTYTLFLNGEPVFSQEPGDPKEYLYTGSIGKIMPAALFYGKETHVGEPLKGITSTFMASFLTQRMEWNHIFKETSHGETTPLPVTLQQKDLKAHYSVQTPYRSTALYNVFTMKRTAAEVMELFEGIAKDSVEACEVAYTDICEREDVSKVGEIKLLKFEELMDYANNKLGESEVKRIITEVSGDWELDDRDKSFKIVDVLMIECQELAPATVLLFAPPYYPAVNTSEDALVQELVTLMQDKATSLGTEVSQIHYFNGISDLSYVHYEDEGTGWKSFERNTPVWGATYWMPFEEMKALDAPVLNVGPFGKDAHQRTERLHIESAFVRLPQMLETLTKHFCGK</sequence>
<dbReference type="InterPro" id="IPR002933">
    <property type="entry name" value="Peptidase_M20"/>
</dbReference>
<dbReference type="EMBL" id="JACSQY010000002">
    <property type="protein sequence ID" value="MBD7907632.1"/>
    <property type="molecule type" value="Genomic_DNA"/>
</dbReference>
<proteinExistence type="predicted"/>
<name>A0ABR8PHI6_9BACL</name>
<dbReference type="PANTHER" id="PTHR43808">
    <property type="entry name" value="ACETYLORNITHINE DEACETYLASE"/>
    <property type="match status" value="1"/>
</dbReference>
<dbReference type="RefSeq" id="WP_191688766.1">
    <property type="nucleotide sequence ID" value="NZ_JACSQY010000002.1"/>
</dbReference>
<dbReference type="Gene3D" id="3.40.630.10">
    <property type="entry name" value="Zn peptidases"/>
    <property type="match status" value="1"/>
</dbReference>